<evidence type="ECO:0000256" key="8">
    <source>
        <dbReference type="SAM" id="MobiDB-lite"/>
    </source>
</evidence>
<dbReference type="PROSITE" id="PS51294">
    <property type="entry name" value="HTH_MYB"/>
    <property type="match status" value="2"/>
</dbReference>
<keyword evidence="7" id="KW-0539">Nucleus</keyword>
<evidence type="ECO:0000256" key="6">
    <source>
        <dbReference type="ARBA" id="ARBA00023163"/>
    </source>
</evidence>
<dbReference type="Proteomes" id="UP001187471">
    <property type="component" value="Unassembled WGS sequence"/>
</dbReference>
<protein>
    <recommendedName>
        <fullName evidence="13">Transcription factor LAF1-like</fullName>
    </recommendedName>
</protein>
<organism evidence="11 12">
    <name type="scientific">Escallonia rubra</name>
    <dbReference type="NCBI Taxonomy" id="112253"/>
    <lineage>
        <taxon>Eukaryota</taxon>
        <taxon>Viridiplantae</taxon>
        <taxon>Streptophyta</taxon>
        <taxon>Embryophyta</taxon>
        <taxon>Tracheophyta</taxon>
        <taxon>Spermatophyta</taxon>
        <taxon>Magnoliopsida</taxon>
        <taxon>eudicotyledons</taxon>
        <taxon>Gunneridae</taxon>
        <taxon>Pentapetalae</taxon>
        <taxon>asterids</taxon>
        <taxon>campanulids</taxon>
        <taxon>Escalloniales</taxon>
        <taxon>Escalloniaceae</taxon>
        <taxon>Escallonia</taxon>
    </lineage>
</organism>
<dbReference type="GO" id="GO:0005634">
    <property type="term" value="C:nucleus"/>
    <property type="evidence" value="ECO:0007669"/>
    <property type="project" value="UniProtKB-SubCell"/>
</dbReference>
<dbReference type="EMBL" id="JAVXUO010002454">
    <property type="protein sequence ID" value="KAK2973091.1"/>
    <property type="molecule type" value="Genomic_DNA"/>
</dbReference>
<keyword evidence="2" id="KW-0677">Repeat</keyword>
<dbReference type="AlphaFoldDB" id="A0AA88R5F1"/>
<gene>
    <name evidence="11" type="ORF">RJ640_023021</name>
</gene>
<dbReference type="InterPro" id="IPR001005">
    <property type="entry name" value="SANT/Myb"/>
</dbReference>
<evidence type="ECO:0000313" key="11">
    <source>
        <dbReference type="EMBL" id="KAK2973091.1"/>
    </source>
</evidence>
<dbReference type="PANTHER" id="PTHR47997:SF11">
    <property type="entry name" value="TRANSCRIPTION FACTOR LAF1"/>
    <property type="match status" value="1"/>
</dbReference>
<evidence type="ECO:0000256" key="4">
    <source>
        <dbReference type="ARBA" id="ARBA00023125"/>
    </source>
</evidence>
<evidence type="ECO:0000256" key="5">
    <source>
        <dbReference type="ARBA" id="ARBA00023159"/>
    </source>
</evidence>
<dbReference type="FunFam" id="1.10.10.60:FF:000371">
    <property type="entry name" value="MYB transcription factor"/>
    <property type="match status" value="1"/>
</dbReference>
<dbReference type="GO" id="GO:0045893">
    <property type="term" value="P:positive regulation of DNA-templated transcription"/>
    <property type="evidence" value="ECO:0007669"/>
    <property type="project" value="UniProtKB-ARBA"/>
</dbReference>
<dbReference type="GO" id="GO:0003677">
    <property type="term" value="F:DNA binding"/>
    <property type="evidence" value="ECO:0007669"/>
    <property type="project" value="UniProtKB-KW"/>
</dbReference>
<sequence length="336" mass="37715">MGCKPLEKPKMKHKKGLWSPDEDQKLRDYILKHGHGCWSSIPISAGLQRNGKSCRLRWINYLRPGLKRGMFTIQEEETILTLHRMLGNKWSQMAQHLPGRTDNEIKNFWHSYLKKRTAKFENFEAETLTEYTSSNMGNTRSSSSTSISATQSTSFTSFEHVEGSSPDADQNVPQTLDCTKEAGHSNLPKVLFSEWLSLDKFQGQDHLTSASEQAVSKDSFGHYSNSEDTFPHDLVLNGGLFGSNTHQGLSNDSVLNTLHTQMKFEDQIFEGGFGNFLCGDYLCGDFNMDSEVLGKGKCLHLATLLVDQLMHIPPEFWSPILGKHSEQLNKPAPAAS</sequence>
<keyword evidence="4" id="KW-0238">DNA-binding</keyword>
<dbReference type="SUPFAM" id="SSF46689">
    <property type="entry name" value="Homeodomain-like"/>
    <property type="match status" value="1"/>
</dbReference>
<dbReference type="Gene3D" id="1.10.10.60">
    <property type="entry name" value="Homeodomain-like"/>
    <property type="match status" value="2"/>
</dbReference>
<feature type="compositionally biased region" description="Polar residues" evidence="8">
    <location>
        <begin position="167"/>
        <end position="177"/>
    </location>
</feature>
<proteinExistence type="predicted"/>
<dbReference type="Pfam" id="PF00249">
    <property type="entry name" value="Myb_DNA-binding"/>
    <property type="match status" value="2"/>
</dbReference>
<evidence type="ECO:0000259" key="9">
    <source>
        <dbReference type="PROSITE" id="PS50090"/>
    </source>
</evidence>
<evidence type="ECO:0000259" key="10">
    <source>
        <dbReference type="PROSITE" id="PS51294"/>
    </source>
</evidence>
<feature type="domain" description="Myb-like" evidence="9">
    <location>
        <begin position="10"/>
        <end position="62"/>
    </location>
</feature>
<feature type="region of interest" description="Disordered" evidence="8">
    <location>
        <begin position="155"/>
        <end position="180"/>
    </location>
</feature>
<evidence type="ECO:0000256" key="1">
    <source>
        <dbReference type="ARBA" id="ARBA00004123"/>
    </source>
</evidence>
<dbReference type="PROSITE" id="PS50090">
    <property type="entry name" value="MYB_LIKE"/>
    <property type="match status" value="2"/>
</dbReference>
<evidence type="ECO:0008006" key="13">
    <source>
        <dbReference type="Google" id="ProtNLM"/>
    </source>
</evidence>
<evidence type="ECO:0000256" key="7">
    <source>
        <dbReference type="ARBA" id="ARBA00023242"/>
    </source>
</evidence>
<comment type="subcellular location">
    <subcellularLocation>
        <location evidence="1">Nucleus</location>
    </subcellularLocation>
</comment>
<dbReference type="CDD" id="cd00167">
    <property type="entry name" value="SANT"/>
    <property type="match status" value="2"/>
</dbReference>
<accession>A0AA88R5F1</accession>
<dbReference type="InterPro" id="IPR051953">
    <property type="entry name" value="Plant_SW-associated_TFs"/>
</dbReference>
<evidence type="ECO:0000313" key="12">
    <source>
        <dbReference type="Proteomes" id="UP001187471"/>
    </source>
</evidence>
<keyword evidence="5" id="KW-0010">Activator</keyword>
<keyword evidence="3" id="KW-0805">Transcription regulation</keyword>
<evidence type="ECO:0000256" key="3">
    <source>
        <dbReference type="ARBA" id="ARBA00023015"/>
    </source>
</evidence>
<keyword evidence="6" id="KW-0804">Transcription</keyword>
<dbReference type="FunFam" id="1.10.10.60:FF:000077">
    <property type="entry name" value="MYB transcription factor"/>
    <property type="match status" value="1"/>
</dbReference>
<keyword evidence="12" id="KW-1185">Reference proteome</keyword>
<feature type="domain" description="Myb-like" evidence="9">
    <location>
        <begin position="63"/>
        <end position="113"/>
    </location>
</feature>
<dbReference type="InterPro" id="IPR017930">
    <property type="entry name" value="Myb_dom"/>
</dbReference>
<reference evidence="11" key="1">
    <citation type="submission" date="2022-12" db="EMBL/GenBank/DDBJ databases">
        <title>Draft genome assemblies for two species of Escallonia (Escalloniales).</title>
        <authorList>
            <person name="Chanderbali A."/>
            <person name="Dervinis C."/>
            <person name="Anghel I."/>
            <person name="Soltis D."/>
            <person name="Soltis P."/>
            <person name="Zapata F."/>
        </authorList>
    </citation>
    <scope>NUCLEOTIDE SEQUENCE</scope>
    <source>
        <strain evidence="11">UCBG92.1500</strain>
        <tissue evidence="11">Leaf</tissue>
    </source>
</reference>
<dbReference type="PANTHER" id="PTHR47997">
    <property type="entry name" value="MYB DOMAIN PROTEIN 55"/>
    <property type="match status" value="1"/>
</dbReference>
<evidence type="ECO:0000256" key="2">
    <source>
        <dbReference type="ARBA" id="ARBA00022737"/>
    </source>
</evidence>
<feature type="domain" description="HTH myb-type" evidence="10">
    <location>
        <begin position="10"/>
        <end position="66"/>
    </location>
</feature>
<feature type="domain" description="HTH myb-type" evidence="10">
    <location>
        <begin position="67"/>
        <end position="117"/>
    </location>
</feature>
<dbReference type="SMART" id="SM00717">
    <property type="entry name" value="SANT"/>
    <property type="match status" value="2"/>
</dbReference>
<dbReference type="InterPro" id="IPR009057">
    <property type="entry name" value="Homeodomain-like_sf"/>
</dbReference>
<name>A0AA88R5F1_9ASTE</name>
<comment type="caution">
    <text evidence="11">The sequence shown here is derived from an EMBL/GenBank/DDBJ whole genome shotgun (WGS) entry which is preliminary data.</text>
</comment>